<feature type="repeat" description="TPR" evidence="1">
    <location>
        <begin position="205"/>
        <end position="238"/>
    </location>
</feature>
<feature type="repeat" description="TPR" evidence="1">
    <location>
        <begin position="316"/>
        <end position="349"/>
    </location>
</feature>
<gene>
    <name evidence="3" type="ORF">SAMN02745176_00067</name>
</gene>
<feature type="domain" description="Glycosyltransferase 2-like" evidence="2">
    <location>
        <begin position="9"/>
        <end position="116"/>
    </location>
</feature>
<dbReference type="Pfam" id="PF00535">
    <property type="entry name" value="Glycos_transf_2"/>
    <property type="match status" value="1"/>
</dbReference>
<dbReference type="AlphaFoldDB" id="A0A1M6AR00"/>
<dbReference type="SMART" id="SM00028">
    <property type="entry name" value="TPR"/>
    <property type="match status" value="4"/>
</dbReference>
<dbReference type="InterPro" id="IPR011990">
    <property type="entry name" value="TPR-like_helical_dom_sf"/>
</dbReference>
<name>A0A1M6AR00_9FIRM</name>
<dbReference type="SUPFAM" id="SSF53448">
    <property type="entry name" value="Nucleotide-diphospho-sugar transferases"/>
    <property type="match status" value="1"/>
</dbReference>
<evidence type="ECO:0000256" key="1">
    <source>
        <dbReference type="PROSITE-ProRule" id="PRU00339"/>
    </source>
</evidence>
<sequence>MGDEMIPISLCMIVKNEEANLDKCLNSIGDYVDEIIVVDTGSKDKTKEVAYKYTDKVYDFDWVDDFSKARNFSISKATNDWILVLDADEFLIHFDKLQVQNFLSQNEKAIGRIEIILNFSYYDKIKEVQKSRDRIARLFNRKHYKYEGIIHEQIVPLDGIAIKSQNIGISVDHVGYMAEEVRRKNKWERNKKLLEKSIKENPNDPYLYYNLGKIHYLTKNYVDAIKMFDKAMQSDIDYKLEYAQDLVITYGYSLLNLRKYEDALKVMEYEFYYKNLADYYFLLGLIKMNIGKFEEAIVNFKKSIGKTEKVIGTSSYLSYYNLGVIYEVLGDIGQALSYYGKCGEYVPASKRINEIIKSGKAKRQIQEHIEIGNLEKAKSILNIIEDFLKNDPEIYSIKAVIFMMENKLKEARRTLEKGLQMFSNDEDLLYNIEYLNSIENTSD</sequence>
<evidence type="ECO:0000313" key="4">
    <source>
        <dbReference type="Proteomes" id="UP000184442"/>
    </source>
</evidence>
<dbReference type="Proteomes" id="UP000184442">
    <property type="component" value="Unassembled WGS sequence"/>
</dbReference>
<dbReference type="Gene3D" id="1.25.40.10">
    <property type="entry name" value="Tetratricopeptide repeat domain"/>
    <property type="match status" value="2"/>
</dbReference>
<keyword evidence="4" id="KW-1185">Reference proteome</keyword>
<keyword evidence="3" id="KW-0808">Transferase</keyword>
<dbReference type="GO" id="GO:0016740">
    <property type="term" value="F:transferase activity"/>
    <property type="evidence" value="ECO:0007669"/>
    <property type="project" value="UniProtKB-KW"/>
</dbReference>
<dbReference type="InterPro" id="IPR001173">
    <property type="entry name" value="Glyco_trans_2-like"/>
</dbReference>
<dbReference type="Gene3D" id="3.90.550.10">
    <property type="entry name" value="Spore Coat Polysaccharide Biosynthesis Protein SpsA, Chain A"/>
    <property type="match status" value="1"/>
</dbReference>
<dbReference type="InterPro" id="IPR019734">
    <property type="entry name" value="TPR_rpt"/>
</dbReference>
<dbReference type="SUPFAM" id="SSF48452">
    <property type="entry name" value="TPR-like"/>
    <property type="match status" value="2"/>
</dbReference>
<protein>
    <submittedName>
        <fullName evidence="3">Glycosyltransferase involved in cell wall bisynthesis</fullName>
    </submittedName>
</protein>
<dbReference type="PANTHER" id="PTHR43630">
    <property type="entry name" value="POLY-BETA-1,6-N-ACETYL-D-GLUCOSAMINE SYNTHASE"/>
    <property type="match status" value="1"/>
</dbReference>
<dbReference type="PROSITE" id="PS50005">
    <property type="entry name" value="TPR"/>
    <property type="match status" value="3"/>
</dbReference>
<dbReference type="PANTHER" id="PTHR43630:SF2">
    <property type="entry name" value="GLYCOSYLTRANSFERASE"/>
    <property type="match status" value="1"/>
</dbReference>
<feature type="repeat" description="TPR" evidence="1">
    <location>
        <begin position="277"/>
        <end position="310"/>
    </location>
</feature>
<accession>A0A1M6AR00</accession>
<evidence type="ECO:0000313" key="3">
    <source>
        <dbReference type="EMBL" id="SHI38885.1"/>
    </source>
</evidence>
<proteinExistence type="predicted"/>
<dbReference type="Pfam" id="PF13181">
    <property type="entry name" value="TPR_8"/>
    <property type="match status" value="2"/>
</dbReference>
<dbReference type="InterPro" id="IPR029044">
    <property type="entry name" value="Nucleotide-diphossugar_trans"/>
</dbReference>
<reference evidence="3 4" key="1">
    <citation type="submission" date="2016-11" db="EMBL/GenBank/DDBJ databases">
        <authorList>
            <person name="Jaros S."/>
            <person name="Januszkiewicz K."/>
            <person name="Wedrychowicz H."/>
        </authorList>
    </citation>
    <scope>NUCLEOTIDE SEQUENCE [LARGE SCALE GENOMIC DNA]</scope>
    <source>
        <strain evidence="3 4">DSM 19022</strain>
    </source>
</reference>
<evidence type="ECO:0000259" key="2">
    <source>
        <dbReference type="Pfam" id="PF00535"/>
    </source>
</evidence>
<dbReference type="Pfam" id="PF13431">
    <property type="entry name" value="TPR_17"/>
    <property type="match status" value="1"/>
</dbReference>
<organism evidence="3 4">
    <name type="scientific">Lutispora thermophila DSM 19022</name>
    <dbReference type="NCBI Taxonomy" id="1122184"/>
    <lineage>
        <taxon>Bacteria</taxon>
        <taxon>Bacillati</taxon>
        <taxon>Bacillota</taxon>
        <taxon>Clostridia</taxon>
        <taxon>Lutisporales</taxon>
        <taxon>Lutisporaceae</taxon>
        <taxon>Lutispora</taxon>
    </lineage>
</organism>
<dbReference type="STRING" id="1122184.SAMN02745176_00067"/>
<keyword evidence="1" id="KW-0802">TPR repeat</keyword>
<dbReference type="EMBL" id="FQZS01000003">
    <property type="protein sequence ID" value="SHI38885.1"/>
    <property type="molecule type" value="Genomic_DNA"/>
</dbReference>
<dbReference type="CDD" id="cd02511">
    <property type="entry name" value="Beta4Glucosyltransferase"/>
    <property type="match status" value="1"/>
</dbReference>